<organism evidence="2 3">
    <name type="scientific">Arachis hypogaea</name>
    <name type="common">Peanut</name>
    <dbReference type="NCBI Taxonomy" id="3818"/>
    <lineage>
        <taxon>Eukaryota</taxon>
        <taxon>Viridiplantae</taxon>
        <taxon>Streptophyta</taxon>
        <taxon>Embryophyta</taxon>
        <taxon>Tracheophyta</taxon>
        <taxon>Spermatophyta</taxon>
        <taxon>Magnoliopsida</taxon>
        <taxon>eudicotyledons</taxon>
        <taxon>Gunneridae</taxon>
        <taxon>Pentapetalae</taxon>
        <taxon>rosids</taxon>
        <taxon>fabids</taxon>
        <taxon>Fabales</taxon>
        <taxon>Fabaceae</taxon>
        <taxon>Papilionoideae</taxon>
        <taxon>50 kb inversion clade</taxon>
        <taxon>dalbergioids sensu lato</taxon>
        <taxon>Dalbergieae</taxon>
        <taxon>Pterocarpus clade</taxon>
        <taxon>Arachis</taxon>
    </lineage>
</organism>
<name>A0A444ZP71_ARAHY</name>
<keyword evidence="1" id="KW-1133">Transmembrane helix</keyword>
<keyword evidence="3" id="KW-1185">Reference proteome</keyword>
<dbReference type="PANTHER" id="PTHR36770:SF1">
    <property type="entry name" value="PHOTOSYSTEM I ASSEMBLY FACTOR PSA3, CHLOROPLASTIC"/>
    <property type="match status" value="1"/>
</dbReference>
<protein>
    <submittedName>
        <fullName evidence="2">Uncharacterized protein</fullName>
    </submittedName>
</protein>
<sequence length="125" mass="13131">MTPLLFSVPEGCDLIAVGALAVAFGTSQVAFVHRANLTSGQVLVVLGATGGVGLGGLQLFKLEKRVILKTLGVDHVIPANIALVKAGDPLYVLLCCWLAAVGAGLLKTEEILERVARLRFLKILQ</sequence>
<dbReference type="InterPro" id="IPR036291">
    <property type="entry name" value="NAD(P)-bd_dom_sf"/>
</dbReference>
<dbReference type="Gene3D" id="3.40.50.720">
    <property type="entry name" value="NAD(P)-binding Rossmann-like Domain"/>
    <property type="match status" value="1"/>
</dbReference>
<feature type="transmembrane region" description="Helical" evidence="1">
    <location>
        <begin position="12"/>
        <end position="33"/>
    </location>
</feature>
<reference evidence="2 3" key="1">
    <citation type="submission" date="2019-01" db="EMBL/GenBank/DDBJ databases">
        <title>Sequencing of cultivated peanut Arachis hypogaea provides insights into genome evolution and oil improvement.</title>
        <authorList>
            <person name="Chen X."/>
        </authorList>
    </citation>
    <scope>NUCLEOTIDE SEQUENCE [LARGE SCALE GENOMIC DNA]</scope>
    <source>
        <strain evidence="3">cv. Fuhuasheng</strain>
        <tissue evidence="2">Leaves</tissue>
    </source>
</reference>
<dbReference type="Gene3D" id="3.90.180.10">
    <property type="entry name" value="Medium-chain alcohol dehydrogenases, catalytic domain"/>
    <property type="match status" value="1"/>
</dbReference>
<dbReference type="EMBL" id="SDMP01000014">
    <property type="protein sequence ID" value="RYR15977.1"/>
    <property type="molecule type" value="Genomic_DNA"/>
</dbReference>
<accession>A0A444ZP71</accession>
<keyword evidence="1" id="KW-0812">Transmembrane</keyword>
<dbReference type="SUPFAM" id="SSF51735">
    <property type="entry name" value="NAD(P)-binding Rossmann-fold domains"/>
    <property type="match status" value="1"/>
</dbReference>
<evidence type="ECO:0000256" key="1">
    <source>
        <dbReference type="SAM" id="Phobius"/>
    </source>
</evidence>
<evidence type="ECO:0000313" key="2">
    <source>
        <dbReference type="EMBL" id="RYR15977.1"/>
    </source>
</evidence>
<dbReference type="PANTHER" id="PTHR36770">
    <property type="entry name" value="PHOTOSYSTEM I ASSEMBLY FACTOR PSA3, CHLOROPLASTIC"/>
    <property type="match status" value="1"/>
</dbReference>
<comment type="caution">
    <text evidence="2">The sequence shown here is derived from an EMBL/GenBank/DDBJ whole genome shotgun (WGS) entry which is preliminary data.</text>
</comment>
<gene>
    <name evidence="2" type="ORF">Ahy_B04g072950</name>
</gene>
<dbReference type="Proteomes" id="UP000289738">
    <property type="component" value="Chromosome B04"/>
</dbReference>
<dbReference type="InterPro" id="IPR037736">
    <property type="entry name" value="PSA3"/>
</dbReference>
<dbReference type="AlphaFoldDB" id="A0A444ZP71"/>
<keyword evidence="1" id="KW-0472">Membrane</keyword>
<feature type="transmembrane region" description="Helical" evidence="1">
    <location>
        <begin position="39"/>
        <end position="60"/>
    </location>
</feature>
<evidence type="ECO:0000313" key="3">
    <source>
        <dbReference type="Proteomes" id="UP000289738"/>
    </source>
</evidence>
<dbReference type="GO" id="GO:0048564">
    <property type="term" value="P:photosystem I assembly"/>
    <property type="evidence" value="ECO:0007669"/>
    <property type="project" value="InterPro"/>
</dbReference>
<proteinExistence type="predicted"/>